<feature type="compositionally biased region" description="Polar residues" evidence="1">
    <location>
        <begin position="48"/>
        <end position="69"/>
    </location>
</feature>
<feature type="region of interest" description="Disordered" evidence="1">
    <location>
        <begin position="225"/>
        <end position="266"/>
    </location>
</feature>
<feature type="region of interest" description="Disordered" evidence="1">
    <location>
        <begin position="166"/>
        <end position="189"/>
    </location>
</feature>
<organism evidence="2 3">
    <name type="scientific">Trichostrongylus colubriformis</name>
    <name type="common">Black scour worm</name>
    <dbReference type="NCBI Taxonomy" id="6319"/>
    <lineage>
        <taxon>Eukaryota</taxon>
        <taxon>Metazoa</taxon>
        <taxon>Ecdysozoa</taxon>
        <taxon>Nematoda</taxon>
        <taxon>Chromadorea</taxon>
        <taxon>Rhabditida</taxon>
        <taxon>Rhabditina</taxon>
        <taxon>Rhabditomorpha</taxon>
        <taxon>Strongyloidea</taxon>
        <taxon>Trichostrongylidae</taxon>
        <taxon>Trichostrongylus</taxon>
    </lineage>
</organism>
<feature type="compositionally biased region" description="Basic and acidic residues" evidence="1">
    <location>
        <begin position="38"/>
        <end position="47"/>
    </location>
</feature>
<evidence type="ECO:0000313" key="2">
    <source>
        <dbReference type="EMBL" id="KAK5986015.1"/>
    </source>
</evidence>
<dbReference type="AlphaFoldDB" id="A0AAN8G4I1"/>
<feature type="compositionally biased region" description="Basic and acidic residues" evidence="1">
    <location>
        <begin position="168"/>
        <end position="178"/>
    </location>
</feature>
<gene>
    <name evidence="2" type="ORF">GCK32_022818</name>
</gene>
<feature type="compositionally biased region" description="Basic and acidic residues" evidence="1">
    <location>
        <begin position="70"/>
        <end position="79"/>
    </location>
</feature>
<protein>
    <submittedName>
        <fullName evidence="2">Uncharacterized protein</fullName>
    </submittedName>
</protein>
<feature type="compositionally biased region" description="Polar residues" evidence="1">
    <location>
        <begin position="179"/>
        <end position="189"/>
    </location>
</feature>
<accession>A0AAN8G4I1</accession>
<dbReference type="Proteomes" id="UP001331761">
    <property type="component" value="Unassembled WGS sequence"/>
</dbReference>
<keyword evidence="3" id="KW-1185">Reference proteome</keyword>
<name>A0AAN8G4I1_TRICO</name>
<proteinExistence type="predicted"/>
<sequence>NNSSKGATKPTRVDTKRRVLKTNYTTADETQATVTKPLRPDLERQGLKTDQTATKATSVTKGPTESSRLNFERRPDLKTNRPTAEATLSAEAATKPLRVNLTTRDPETLHSTTEQPLATGSGETIIAKESTMADSITGDRFAEFNNRSSFLDISTDLDDEAQLAAGDGTEKNQRHTEQSDSAMPSPTDDLQWTIVPSKSTLVNKPTTKSYKPNVVRYYVKVARPTRPPPTVRVTTPTTTTKATTTPPTPSTQTSRKSFPRMTPTTEPKVTVALPESITQNEKLKGVGKRKFKPRLTTSLRTTSTTLKSTKFTSTVAPVSTSEKSLSRGVPRTSELVATKTTLPLSRALFTSITRRLPPKGSSSAATFRSVTKSWMFISSKKNKTSFSPVNENPLPTEAAILPTSTQTTPGEEVLTSVFPPETSASSLPGINLAELPSPASSQEDKENDLDDHRPSSEEEEGVGTVSVETADEHFDEPRNATVTMRSEMPLHEPKELLQKWTKPSTLPVTASTMSDLWWTPKHTYMDANTLPTVSPLQKTRSSSVERRKLTKVCSPLRV</sequence>
<evidence type="ECO:0000313" key="3">
    <source>
        <dbReference type="Proteomes" id="UP001331761"/>
    </source>
</evidence>
<feature type="compositionally biased region" description="Low complexity" evidence="1">
    <location>
        <begin position="231"/>
        <end position="255"/>
    </location>
</feature>
<comment type="caution">
    <text evidence="2">The sequence shown here is derived from an EMBL/GenBank/DDBJ whole genome shotgun (WGS) entry which is preliminary data.</text>
</comment>
<evidence type="ECO:0000256" key="1">
    <source>
        <dbReference type="SAM" id="MobiDB-lite"/>
    </source>
</evidence>
<dbReference type="EMBL" id="WIXE01001082">
    <property type="protein sequence ID" value="KAK5986015.1"/>
    <property type="molecule type" value="Genomic_DNA"/>
</dbReference>
<feature type="region of interest" description="Disordered" evidence="1">
    <location>
        <begin position="419"/>
        <end position="466"/>
    </location>
</feature>
<feature type="non-terminal residue" evidence="2">
    <location>
        <position position="1"/>
    </location>
</feature>
<reference evidence="2 3" key="1">
    <citation type="submission" date="2019-10" db="EMBL/GenBank/DDBJ databases">
        <title>Assembly and Annotation for the nematode Trichostrongylus colubriformis.</title>
        <authorList>
            <person name="Martin J."/>
        </authorList>
    </citation>
    <scope>NUCLEOTIDE SEQUENCE [LARGE SCALE GENOMIC DNA]</scope>
    <source>
        <strain evidence="2">G859</strain>
        <tissue evidence="2">Whole worm</tissue>
    </source>
</reference>
<feature type="compositionally biased region" description="Low complexity" evidence="1">
    <location>
        <begin position="83"/>
        <end position="94"/>
    </location>
</feature>
<feature type="compositionally biased region" description="Polar residues" evidence="1">
    <location>
        <begin position="23"/>
        <end position="34"/>
    </location>
</feature>
<feature type="region of interest" description="Disordered" evidence="1">
    <location>
        <begin position="23"/>
        <end position="126"/>
    </location>
</feature>
<feature type="compositionally biased region" description="Polar residues" evidence="1">
    <location>
        <begin position="109"/>
        <end position="122"/>
    </location>
</feature>